<feature type="domain" description="GT23" evidence="9">
    <location>
        <begin position="304"/>
        <end position="581"/>
    </location>
</feature>
<dbReference type="PROSITE" id="PS51659">
    <property type="entry name" value="GT23"/>
    <property type="match status" value="1"/>
</dbReference>
<evidence type="ECO:0000256" key="6">
    <source>
        <dbReference type="SAM" id="Coils"/>
    </source>
</evidence>
<dbReference type="FunFam" id="2.30.30.40:FF:000070">
    <property type="entry name" value="Alpha-(1,6)-fucosyltransferase"/>
    <property type="match status" value="1"/>
</dbReference>
<name>A0ABD2J4S4_9BILA</name>
<dbReference type="Proteomes" id="UP001620626">
    <property type="component" value="Unassembled WGS sequence"/>
</dbReference>
<keyword evidence="7" id="KW-0812">Transmembrane</keyword>
<evidence type="ECO:0000313" key="11">
    <source>
        <dbReference type="Proteomes" id="UP001620626"/>
    </source>
</evidence>
<organism evidence="10 11">
    <name type="scientific">Heterodera trifolii</name>
    <dbReference type="NCBI Taxonomy" id="157864"/>
    <lineage>
        <taxon>Eukaryota</taxon>
        <taxon>Metazoa</taxon>
        <taxon>Ecdysozoa</taxon>
        <taxon>Nematoda</taxon>
        <taxon>Chromadorea</taxon>
        <taxon>Rhabditida</taxon>
        <taxon>Tylenchina</taxon>
        <taxon>Tylenchomorpha</taxon>
        <taxon>Tylenchoidea</taxon>
        <taxon>Heteroderidae</taxon>
        <taxon>Heteroderinae</taxon>
        <taxon>Heterodera</taxon>
    </lineage>
</organism>
<dbReference type="Gene3D" id="3.40.50.11350">
    <property type="match status" value="1"/>
</dbReference>
<comment type="caution">
    <text evidence="10">The sequence shown here is derived from an EMBL/GenBank/DDBJ whole genome shotgun (WGS) entry which is preliminary data.</text>
</comment>
<dbReference type="Pfam" id="PF14604">
    <property type="entry name" value="SH3_9"/>
    <property type="match status" value="1"/>
</dbReference>
<dbReference type="PANTHER" id="PTHR13132">
    <property type="entry name" value="ALPHA- 1,6 -FUCOSYLTRANSFERASE"/>
    <property type="match status" value="1"/>
</dbReference>
<dbReference type="CDD" id="cd11300">
    <property type="entry name" value="Fut8_like"/>
    <property type="match status" value="1"/>
</dbReference>
<evidence type="ECO:0000256" key="4">
    <source>
        <dbReference type="PROSITE-ProRule" id="PRU00192"/>
    </source>
</evidence>
<dbReference type="AlphaFoldDB" id="A0ABD2J4S4"/>
<evidence type="ECO:0000256" key="1">
    <source>
        <dbReference type="ARBA" id="ARBA00022443"/>
    </source>
</evidence>
<proteinExistence type="inferred from homology"/>
<dbReference type="Gene3D" id="2.30.30.40">
    <property type="entry name" value="SH3 Domains"/>
    <property type="match status" value="1"/>
</dbReference>
<evidence type="ECO:0000259" key="9">
    <source>
        <dbReference type="PROSITE" id="PS51659"/>
    </source>
</evidence>
<dbReference type="InterPro" id="IPR045573">
    <property type="entry name" value="Fut8_N_cat"/>
</dbReference>
<accession>A0ABD2J4S4</accession>
<keyword evidence="7" id="KW-1133">Transmembrane helix</keyword>
<feature type="region of interest" description="Important for donor substrate binding" evidence="5">
    <location>
        <begin position="469"/>
        <end position="470"/>
    </location>
</feature>
<keyword evidence="2 5" id="KW-0328">Glycosyltransferase</keyword>
<dbReference type="PANTHER" id="PTHR13132:SF29">
    <property type="entry name" value="ALPHA-(1,6)-FUCOSYLTRANSFERASE"/>
    <property type="match status" value="1"/>
</dbReference>
<evidence type="ECO:0008006" key="12">
    <source>
        <dbReference type="Google" id="ProtNLM"/>
    </source>
</evidence>
<keyword evidence="1 4" id="KW-0728">SH3 domain</keyword>
<dbReference type="InterPro" id="IPR001452">
    <property type="entry name" value="SH3_domain"/>
</dbReference>
<reference evidence="10 11" key="1">
    <citation type="submission" date="2024-10" db="EMBL/GenBank/DDBJ databases">
        <authorList>
            <person name="Kim D."/>
        </authorList>
    </citation>
    <scope>NUCLEOTIDE SEQUENCE [LARGE SCALE GENOMIC DNA]</scope>
    <source>
        <strain evidence="10">BH-2024</strain>
    </source>
</reference>
<keyword evidence="3 5" id="KW-0808">Transferase</keyword>
<dbReference type="GO" id="GO:0016758">
    <property type="term" value="F:hexosyltransferase activity"/>
    <property type="evidence" value="ECO:0007669"/>
    <property type="project" value="UniProtKB-UniRule"/>
</dbReference>
<keyword evidence="11" id="KW-1185">Reference proteome</keyword>
<evidence type="ECO:0000256" key="3">
    <source>
        <dbReference type="ARBA" id="ARBA00022679"/>
    </source>
</evidence>
<dbReference type="InterPro" id="IPR036028">
    <property type="entry name" value="SH3-like_dom_sf"/>
</dbReference>
<protein>
    <recommendedName>
        <fullName evidence="12">Alpha-(1,6)-fucosyltransferase</fullName>
    </recommendedName>
</protein>
<dbReference type="PROSITE" id="PS50002">
    <property type="entry name" value="SH3"/>
    <property type="match status" value="1"/>
</dbReference>
<keyword evidence="6" id="KW-0175">Coiled coil</keyword>
<evidence type="ECO:0000256" key="2">
    <source>
        <dbReference type="ARBA" id="ARBA00022676"/>
    </source>
</evidence>
<dbReference type="InterPro" id="IPR027350">
    <property type="entry name" value="GT23_dom"/>
</dbReference>
<dbReference type="InterPro" id="IPR035653">
    <property type="entry name" value="Fut8_SH3"/>
</dbReference>
<dbReference type="CDD" id="cd11792">
    <property type="entry name" value="SH3_Fut8"/>
    <property type="match status" value="1"/>
</dbReference>
<evidence type="ECO:0000256" key="5">
    <source>
        <dbReference type="PROSITE-ProRule" id="PRU00992"/>
    </source>
</evidence>
<dbReference type="EMBL" id="JBICBT010001143">
    <property type="protein sequence ID" value="KAL3081063.1"/>
    <property type="molecule type" value="Genomic_DNA"/>
</dbReference>
<evidence type="ECO:0000313" key="10">
    <source>
        <dbReference type="EMBL" id="KAL3081063.1"/>
    </source>
</evidence>
<gene>
    <name evidence="10" type="ORF">niasHT_037531</name>
</gene>
<comment type="similarity">
    <text evidence="5">Belongs to the glycosyltransferase 23 family.</text>
</comment>
<sequence length="669" mass="76942">MRSAARMFSAAATAAPRGTDIWPQSRGKCLRRWRGFAHVTHFRFPFHFHFHLVPFIFKQNEKSGQKINRIKFHGHQSVGNVKRDASDEAKAMKHKWCCSLLPVSPPPFAHWHAKWLLVATAFCIWLFLIVLVMVQQPQDNGTICGRGTKLERGKAKNEKEKSDENQIEIEQMGEQLEALRRENERLKEENSLINPTKRNDQPKNGQAAELYSKEHELARRELDRLIMELLYTRVSISSRKEQLEGQRDGQQLFNDEQILHLLAHSRRFAHVDGAEHWHRRALARVALHIQNALHALQHPKECGKARLLLCELNKGCGFGCQFHHVVYCLLMAAATNRTMLLERDGAEWRYSRDGWAAVFRSVGSCTFAEHVPLSVVVDQFTGINQPNSPRIVRLPVVDGLSSRPPHLPLAFPAQFADVLLTHHSNPPVFFLGQFVAFLMRKNERTNKFVEETMRRIPFELGPVVGLQIRRTDKVGTEAAFHHVNEYMRWAELWFRMEQKKLEARTEWAKKGFEIWANDESAEAALPSNRYSDRSLLGVIADVHILAHCSYIVCTFSSQVCRLSYELMQSLHGDAAERVHSLDDIFYFGGQLAHEWEAIGEFSPTTDEQIELRPGDVIGVAGNHWNGFSKGTNRRTRKSGLFPSYLAREKWRIVDFAIFDQRQNKNETIN</sequence>
<keyword evidence="7" id="KW-0472">Membrane</keyword>
<evidence type="ECO:0000256" key="7">
    <source>
        <dbReference type="SAM" id="Phobius"/>
    </source>
</evidence>
<dbReference type="SUPFAM" id="SSF50044">
    <property type="entry name" value="SH3-domain"/>
    <property type="match status" value="1"/>
</dbReference>
<feature type="domain" description="SH3" evidence="8">
    <location>
        <begin position="590"/>
        <end position="651"/>
    </location>
</feature>
<feature type="coiled-coil region" evidence="6">
    <location>
        <begin position="155"/>
        <end position="228"/>
    </location>
</feature>
<feature type="transmembrane region" description="Helical" evidence="7">
    <location>
        <begin position="115"/>
        <end position="134"/>
    </location>
</feature>
<dbReference type="SMART" id="SM00326">
    <property type="entry name" value="SH3"/>
    <property type="match status" value="1"/>
</dbReference>
<dbReference type="Pfam" id="PF19745">
    <property type="entry name" value="FUT8_N_cat"/>
    <property type="match status" value="1"/>
</dbReference>
<evidence type="ECO:0000259" key="8">
    <source>
        <dbReference type="PROSITE" id="PS50002"/>
    </source>
</evidence>